<comment type="caution">
    <text evidence="6">The sequence shown here is derived from an EMBL/GenBank/DDBJ whole genome shotgun (WGS) entry which is preliminary data.</text>
</comment>
<sequence length="287" mass="32934">MLFFEISNLNYAYNNETILKNINLSYDSKDFLSIIGPNGAGKSTLVKLILGLLKTKKTISFHGLKKNEIGYVPQHTLANPNFCPRVIEIVLMGLVNKKIFGFYSKKDKNKALEALASVGMQDFWDRKINELSGGQKQRVFIARALVDECKMLILDEPTASVDSKSAIQIFELLSSLHEKGIGILLICHDINLVLAYSDKIAYLNKELFLHTNTKEKDKSVFLKHLYENHSHFCDVEMSLNSCFCDEENCEKKKICEQEFARRNLKKSNFKKENFCLKFCKGYFKKNM</sequence>
<accession>A0A5T0RG48</accession>
<dbReference type="InterPro" id="IPR027417">
    <property type="entry name" value="P-loop_NTPase"/>
</dbReference>
<evidence type="ECO:0000313" key="6">
    <source>
        <dbReference type="EMBL" id="EAK2500441.1"/>
    </source>
</evidence>
<dbReference type="InterPro" id="IPR050153">
    <property type="entry name" value="Metal_Ion_Import_ABC"/>
</dbReference>
<dbReference type="GO" id="GO:0005524">
    <property type="term" value="F:ATP binding"/>
    <property type="evidence" value="ECO:0007669"/>
    <property type="project" value="UniProtKB-KW"/>
</dbReference>
<dbReference type="InterPro" id="IPR017871">
    <property type="entry name" value="ABC_transporter-like_CS"/>
</dbReference>
<dbReference type="FunFam" id="3.40.50.300:FF:000134">
    <property type="entry name" value="Iron-enterobactin ABC transporter ATP-binding protein"/>
    <property type="match status" value="1"/>
</dbReference>
<dbReference type="AlphaFoldDB" id="A0A5T0RG48"/>
<feature type="domain" description="ABC transporter" evidence="5">
    <location>
        <begin position="4"/>
        <end position="230"/>
    </location>
</feature>
<dbReference type="SUPFAM" id="SSF52540">
    <property type="entry name" value="P-loop containing nucleoside triphosphate hydrolases"/>
    <property type="match status" value="1"/>
</dbReference>
<dbReference type="GO" id="GO:0016887">
    <property type="term" value="F:ATP hydrolysis activity"/>
    <property type="evidence" value="ECO:0007669"/>
    <property type="project" value="InterPro"/>
</dbReference>
<evidence type="ECO:0000256" key="1">
    <source>
        <dbReference type="ARBA" id="ARBA00005417"/>
    </source>
</evidence>
<dbReference type="Gene3D" id="3.40.50.300">
    <property type="entry name" value="P-loop containing nucleotide triphosphate hydrolases"/>
    <property type="match status" value="1"/>
</dbReference>
<comment type="similarity">
    <text evidence="1">Belongs to the ABC transporter superfamily.</text>
</comment>
<protein>
    <submittedName>
        <fullName evidence="6">Metal ABC transporter ATP-binding protein</fullName>
    </submittedName>
</protein>
<evidence type="ECO:0000256" key="2">
    <source>
        <dbReference type="ARBA" id="ARBA00022448"/>
    </source>
</evidence>
<dbReference type="InterPro" id="IPR003593">
    <property type="entry name" value="AAA+_ATPase"/>
</dbReference>
<organism evidence="6">
    <name type="scientific">Campylobacter coli</name>
    <dbReference type="NCBI Taxonomy" id="195"/>
    <lineage>
        <taxon>Bacteria</taxon>
        <taxon>Pseudomonadati</taxon>
        <taxon>Campylobacterota</taxon>
        <taxon>Epsilonproteobacteria</taxon>
        <taxon>Campylobacterales</taxon>
        <taxon>Campylobacteraceae</taxon>
        <taxon>Campylobacter</taxon>
    </lineage>
</organism>
<reference evidence="6" key="1">
    <citation type="submission" date="2018-05" db="EMBL/GenBank/DDBJ databases">
        <authorList>
            <consortium name="PulseNet: The National Subtyping Network for Foodborne Disease Surveillance"/>
            <person name="Tarr C.L."/>
            <person name="Trees E."/>
            <person name="Katz L.S."/>
            <person name="Carleton-Romer H.A."/>
            <person name="Stroika S."/>
            <person name="Kucerova Z."/>
            <person name="Roache K.F."/>
            <person name="Sabol A.L."/>
            <person name="Besser J."/>
            <person name="Gerner-Smidt P."/>
        </authorList>
    </citation>
    <scope>NUCLEOTIDE SEQUENCE</scope>
    <source>
        <strain evidence="6">PNUSAC001416</strain>
    </source>
</reference>
<dbReference type="PROSITE" id="PS00211">
    <property type="entry name" value="ABC_TRANSPORTER_1"/>
    <property type="match status" value="1"/>
</dbReference>
<evidence type="ECO:0000256" key="4">
    <source>
        <dbReference type="ARBA" id="ARBA00022840"/>
    </source>
</evidence>
<dbReference type="PANTHER" id="PTHR42734">
    <property type="entry name" value="METAL TRANSPORT SYSTEM ATP-BINDING PROTEIN TM_0124-RELATED"/>
    <property type="match status" value="1"/>
</dbReference>
<proteinExistence type="inferred from homology"/>
<evidence type="ECO:0000256" key="3">
    <source>
        <dbReference type="ARBA" id="ARBA00022741"/>
    </source>
</evidence>
<evidence type="ECO:0000259" key="5">
    <source>
        <dbReference type="PROSITE" id="PS50893"/>
    </source>
</evidence>
<dbReference type="PROSITE" id="PS50893">
    <property type="entry name" value="ABC_TRANSPORTER_2"/>
    <property type="match status" value="1"/>
</dbReference>
<dbReference type="InterPro" id="IPR003439">
    <property type="entry name" value="ABC_transporter-like_ATP-bd"/>
</dbReference>
<keyword evidence="4 6" id="KW-0067">ATP-binding</keyword>
<gene>
    <name evidence="6" type="ORF">BZ257_03945</name>
</gene>
<dbReference type="PANTHER" id="PTHR42734:SF17">
    <property type="entry name" value="METAL TRANSPORT SYSTEM ATP-BINDING PROTEIN TM_0124-RELATED"/>
    <property type="match status" value="1"/>
</dbReference>
<dbReference type="SMART" id="SM00382">
    <property type="entry name" value="AAA"/>
    <property type="match status" value="1"/>
</dbReference>
<keyword evidence="3" id="KW-0547">Nucleotide-binding</keyword>
<dbReference type="CDD" id="cd03235">
    <property type="entry name" value="ABC_Metallic_Cations"/>
    <property type="match status" value="1"/>
</dbReference>
<dbReference type="EMBL" id="AACEQH010000004">
    <property type="protein sequence ID" value="EAK2500441.1"/>
    <property type="molecule type" value="Genomic_DNA"/>
</dbReference>
<dbReference type="Pfam" id="PF00005">
    <property type="entry name" value="ABC_tran"/>
    <property type="match status" value="1"/>
</dbReference>
<keyword evidence="2" id="KW-0813">Transport</keyword>
<name>A0A5T0RG48_CAMCO</name>